<dbReference type="PANTHER" id="PTHR43708:SF8">
    <property type="entry name" value="OXIDOREDUCTASE"/>
    <property type="match status" value="1"/>
</dbReference>
<evidence type="ECO:0000259" key="2">
    <source>
        <dbReference type="Pfam" id="PF22725"/>
    </source>
</evidence>
<sequence length="343" mass="37616">MTGKSHLRVACVGAGYFSQFHYGGWARDARVTLVGSCNRDIAKARETGLPAFDDLARMLDETQPDLLDIILPPVAHATAIRTALAAGIKTMICQKPFCQSLDEARTIIAEADAAGARIIVHENFRFQPWYRAIKTALDAGSIGAVQQATFRLRPGDGQGPRAYLDRQPYFQEMEKFLIHETAVHWVDTFRYLFGNPSAVYADLRRINPVIAGEDAGFVLFDHADGVRALFDGNRNLDHAADNLRRTMGEALIEGTKGTLTLLGDGSVQLRAFGTTTPRQISPPDTWDGFGGDCVFALQSHVVAGVLDGAPLENLAADYIAVIQIEEMIYRSAREGRKINLEIP</sequence>
<dbReference type="Gene3D" id="3.30.360.10">
    <property type="entry name" value="Dihydrodipicolinate Reductase, domain 2"/>
    <property type="match status" value="1"/>
</dbReference>
<dbReference type="AlphaFoldDB" id="A0A1I6FT28"/>
<dbReference type="Pfam" id="PF22725">
    <property type="entry name" value="GFO_IDH_MocA_C3"/>
    <property type="match status" value="1"/>
</dbReference>
<dbReference type="PANTHER" id="PTHR43708">
    <property type="entry name" value="CONSERVED EXPRESSED OXIDOREDUCTASE (EUROFUNG)"/>
    <property type="match status" value="1"/>
</dbReference>
<dbReference type="RefSeq" id="WP_090195866.1">
    <property type="nucleotide sequence ID" value="NZ_FOYP01000001.1"/>
</dbReference>
<feature type="domain" description="GFO/IDH/MocA-like oxidoreductase" evidence="2">
    <location>
        <begin position="130"/>
        <end position="259"/>
    </location>
</feature>
<dbReference type="Gene3D" id="3.40.50.720">
    <property type="entry name" value="NAD(P)-binding Rossmann-like Domain"/>
    <property type="match status" value="1"/>
</dbReference>
<evidence type="ECO:0000259" key="1">
    <source>
        <dbReference type="Pfam" id="PF01408"/>
    </source>
</evidence>
<proteinExistence type="predicted"/>
<dbReference type="InterPro" id="IPR000683">
    <property type="entry name" value="Gfo/Idh/MocA-like_OxRdtase_N"/>
</dbReference>
<dbReference type="Proteomes" id="UP000199478">
    <property type="component" value="Unassembled WGS sequence"/>
</dbReference>
<keyword evidence="4" id="KW-1185">Reference proteome</keyword>
<dbReference type="OrthoDB" id="9792935at2"/>
<dbReference type="Pfam" id="PF01408">
    <property type="entry name" value="GFO_IDH_MocA"/>
    <property type="match status" value="1"/>
</dbReference>
<organism evidence="3 4">
    <name type="scientific">Yoonia tamlensis</name>
    <dbReference type="NCBI Taxonomy" id="390270"/>
    <lineage>
        <taxon>Bacteria</taxon>
        <taxon>Pseudomonadati</taxon>
        <taxon>Pseudomonadota</taxon>
        <taxon>Alphaproteobacteria</taxon>
        <taxon>Rhodobacterales</taxon>
        <taxon>Paracoccaceae</taxon>
        <taxon>Yoonia</taxon>
    </lineage>
</organism>
<gene>
    <name evidence="3" type="ORF">SAMN04488005_0430</name>
</gene>
<dbReference type="InterPro" id="IPR051317">
    <property type="entry name" value="Gfo/Idh/MocA_oxidoreduct"/>
</dbReference>
<evidence type="ECO:0000313" key="3">
    <source>
        <dbReference type="EMBL" id="SFR33081.1"/>
    </source>
</evidence>
<dbReference type="SUPFAM" id="SSF55347">
    <property type="entry name" value="Glyceraldehyde-3-phosphate dehydrogenase-like, C-terminal domain"/>
    <property type="match status" value="1"/>
</dbReference>
<protein>
    <submittedName>
        <fullName evidence="3">Predicted dehydrogenase</fullName>
    </submittedName>
</protein>
<evidence type="ECO:0000313" key="4">
    <source>
        <dbReference type="Proteomes" id="UP000199478"/>
    </source>
</evidence>
<dbReference type="EMBL" id="FOYP01000001">
    <property type="protein sequence ID" value="SFR33081.1"/>
    <property type="molecule type" value="Genomic_DNA"/>
</dbReference>
<reference evidence="4" key="1">
    <citation type="submission" date="2016-10" db="EMBL/GenBank/DDBJ databases">
        <authorList>
            <person name="Varghese N."/>
            <person name="Submissions S."/>
        </authorList>
    </citation>
    <scope>NUCLEOTIDE SEQUENCE [LARGE SCALE GENOMIC DNA]</scope>
    <source>
        <strain evidence="4">DSM 26879</strain>
    </source>
</reference>
<dbReference type="SUPFAM" id="SSF51735">
    <property type="entry name" value="NAD(P)-binding Rossmann-fold domains"/>
    <property type="match status" value="1"/>
</dbReference>
<dbReference type="GO" id="GO:0000166">
    <property type="term" value="F:nucleotide binding"/>
    <property type="evidence" value="ECO:0007669"/>
    <property type="project" value="InterPro"/>
</dbReference>
<accession>A0A1I6FT28</accession>
<name>A0A1I6FT28_9RHOB</name>
<dbReference type="STRING" id="390270.SAMN04488005_0430"/>
<dbReference type="InterPro" id="IPR055170">
    <property type="entry name" value="GFO_IDH_MocA-like_dom"/>
</dbReference>
<dbReference type="InterPro" id="IPR036291">
    <property type="entry name" value="NAD(P)-bd_dom_sf"/>
</dbReference>
<feature type="domain" description="Gfo/Idh/MocA-like oxidoreductase N-terminal" evidence="1">
    <location>
        <begin position="7"/>
        <end position="120"/>
    </location>
</feature>